<proteinExistence type="inferred from homology"/>
<feature type="domain" description="Peptidase M3A/M3B catalytic" evidence="11">
    <location>
        <begin position="203"/>
        <end position="693"/>
    </location>
</feature>
<dbReference type="FunFam" id="1.20.1050.40:FF:000001">
    <property type="entry name" value="Thimet oligopeptidase 1"/>
    <property type="match status" value="1"/>
</dbReference>
<dbReference type="PANTHER" id="PTHR11804:SF84">
    <property type="entry name" value="SACCHAROLYSIN"/>
    <property type="match status" value="1"/>
</dbReference>
<dbReference type="Proteomes" id="UP000664132">
    <property type="component" value="Unassembled WGS sequence"/>
</dbReference>
<evidence type="ECO:0000256" key="10">
    <source>
        <dbReference type="SAM" id="Coils"/>
    </source>
</evidence>
<dbReference type="GO" id="GO:0005758">
    <property type="term" value="C:mitochondrial intermembrane space"/>
    <property type="evidence" value="ECO:0007669"/>
    <property type="project" value="TreeGrafter"/>
</dbReference>
<dbReference type="InterPro" id="IPR024080">
    <property type="entry name" value="Neurolysin/TOP_N"/>
</dbReference>
<dbReference type="Gene3D" id="3.40.390.10">
    <property type="entry name" value="Collagenase (Catalytic Domain)"/>
    <property type="match status" value="1"/>
</dbReference>
<dbReference type="InterPro" id="IPR024077">
    <property type="entry name" value="Neurolysin/TOP_dom2"/>
</dbReference>
<dbReference type="GO" id="GO:0004222">
    <property type="term" value="F:metalloendopeptidase activity"/>
    <property type="evidence" value="ECO:0007669"/>
    <property type="project" value="InterPro"/>
</dbReference>
<protein>
    <recommendedName>
        <fullName evidence="11">Peptidase M3A/M3B catalytic domain-containing protein</fullName>
    </recommendedName>
</protein>
<keyword evidence="10" id="KW-0175">Coiled coil</keyword>
<dbReference type="GO" id="GO:0006518">
    <property type="term" value="P:peptide metabolic process"/>
    <property type="evidence" value="ECO:0007669"/>
    <property type="project" value="TreeGrafter"/>
</dbReference>
<evidence type="ECO:0000313" key="13">
    <source>
        <dbReference type="Proteomes" id="UP000664132"/>
    </source>
</evidence>
<keyword evidence="8 9" id="KW-0482">Metalloprotease</keyword>
<dbReference type="GO" id="GO:0006508">
    <property type="term" value="P:proteolysis"/>
    <property type="evidence" value="ECO:0007669"/>
    <property type="project" value="UniProtKB-KW"/>
</dbReference>
<evidence type="ECO:0000259" key="11">
    <source>
        <dbReference type="Pfam" id="PF01432"/>
    </source>
</evidence>
<dbReference type="EMBL" id="JAFJYH010000061">
    <property type="protein sequence ID" value="KAG4421663.1"/>
    <property type="molecule type" value="Genomic_DNA"/>
</dbReference>
<keyword evidence="7 9" id="KW-0862">Zinc</keyword>
<sequence length="695" mass="78978">MASSHHPTPSQRPIQFTRTPASIINDAKGIIETSCMAHDDVVKTVLPQEATFANVMLPLVKSEHALKLESHILQFYQHVSMDKEIRDASAEAEKLINEYEIETAMREDLYHLVDAVASRNEKLDTESTLLLGKKHREEIQQSLGQLSIQFRKNLNEARVEMWFPPQQLEGYPEDVLSGLEKGTGDNEGKLLMTSDFPHFLAAIKYVENAETRKRFQLAYENKCVNNLPILKEIVMLRDEAARLLGYPDHATFRLEEKMAKKPETVNIFLADLRSRLIAGGRKDLEALKVLKKSEMESRGETFDGHYFVWDNQFYGQLLLEREYCVDQQKIAEYFSLENTIKGMLKIFENLFGLVFVEIAGDERSKFAKSGNGTSLVWHEDVQLFCVWDSEDEGGGFLGYLYLDLYSRKNKYSNASNWNLQPGFVRENRTRHYPSTVLVCAFSKPTATKPTLLQHGEVVTLFHELGHGIHDLVAKTHYARFHGTMTVIDFGEAPSQMLENGCWTPAILKFLSRHYSTLSDECFKAWEEQADSALPPAETIPNEMIESLIRAKNVNGTLFQLRVLHPSVLDMMIHQPESHEALGKMDFSEQYNKIRKELTGMDGPEVLGEGWQWGHGDGNMGHLVGDYDAGLYGSKVFADDMFQSVFAKDPMDAKEGRRYRHAVLGKGGAQDEMKTLTDFLGREPKPDAFFRDLGIA</sequence>
<evidence type="ECO:0000256" key="9">
    <source>
        <dbReference type="RuleBase" id="RU003435"/>
    </source>
</evidence>
<comment type="caution">
    <text evidence="12">The sequence shown here is derived from an EMBL/GenBank/DDBJ whole genome shotgun (WGS) entry which is preliminary data.</text>
</comment>
<evidence type="ECO:0000256" key="6">
    <source>
        <dbReference type="ARBA" id="ARBA00022801"/>
    </source>
</evidence>
<keyword evidence="4 9" id="KW-0645">Protease</keyword>
<organism evidence="12 13">
    <name type="scientific">Cadophora malorum</name>
    <dbReference type="NCBI Taxonomy" id="108018"/>
    <lineage>
        <taxon>Eukaryota</taxon>
        <taxon>Fungi</taxon>
        <taxon>Dikarya</taxon>
        <taxon>Ascomycota</taxon>
        <taxon>Pezizomycotina</taxon>
        <taxon>Leotiomycetes</taxon>
        <taxon>Helotiales</taxon>
        <taxon>Ploettnerulaceae</taxon>
        <taxon>Cadophora</taxon>
    </lineage>
</organism>
<keyword evidence="6 9" id="KW-0378">Hydrolase</keyword>
<dbReference type="Gene3D" id="1.20.1050.40">
    <property type="entry name" value="Endopeptidase. Chain P, domain 1"/>
    <property type="match status" value="1"/>
</dbReference>
<evidence type="ECO:0000256" key="7">
    <source>
        <dbReference type="ARBA" id="ARBA00022833"/>
    </source>
</evidence>
<dbReference type="InterPro" id="IPR045090">
    <property type="entry name" value="Pept_M3A_M3B"/>
</dbReference>
<dbReference type="Gene3D" id="1.10.1370.10">
    <property type="entry name" value="Neurolysin, domain 3"/>
    <property type="match status" value="1"/>
</dbReference>
<evidence type="ECO:0000256" key="4">
    <source>
        <dbReference type="ARBA" id="ARBA00022670"/>
    </source>
</evidence>
<comment type="subcellular location">
    <subcellularLocation>
        <location evidence="1">Cytoplasm</location>
    </subcellularLocation>
</comment>
<dbReference type="GO" id="GO:0046872">
    <property type="term" value="F:metal ion binding"/>
    <property type="evidence" value="ECO:0007669"/>
    <property type="project" value="UniProtKB-UniRule"/>
</dbReference>
<evidence type="ECO:0000256" key="2">
    <source>
        <dbReference type="ARBA" id="ARBA00006040"/>
    </source>
</evidence>
<dbReference type="AlphaFoldDB" id="A0A8H7WBA0"/>
<feature type="coiled-coil region" evidence="10">
    <location>
        <begin position="78"/>
        <end position="105"/>
    </location>
</feature>
<evidence type="ECO:0000256" key="5">
    <source>
        <dbReference type="ARBA" id="ARBA00022723"/>
    </source>
</evidence>
<dbReference type="PANTHER" id="PTHR11804">
    <property type="entry name" value="PROTEASE M3 THIMET OLIGOPEPTIDASE-RELATED"/>
    <property type="match status" value="1"/>
</dbReference>
<keyword evidence="5 9" id="KW-0479">Metal-binding</keyword>
<keyword evidence="13" id="KW-1185">Reference proteome</keyword>
<evidence type="ECO:0000256" key="8">
    <source>
        <dbReference type="ARBA" id="ARBA00023049"/>
    </source>
</evidence>
<reference evidence="12" key="1">
    <citation type="submission" date="2021-02" db="EMBL/GenBank/DDBJ databases">
        <title>Genome sequence Cadophora malorum strain M34.</title>
        <authorList>
            <person name="Stefanovic E."/>
            <person name="Vu D."/>
            <person name="Scully C."/>
            <person name="Dijksterhuis J."/>
            <person name="Roader J."/>
            <person name="Houbraken J."/>
        </authorList>
    </citation>
    <scope>NUCLEOTIDE SEQUENCE</scope>
    <source>
        <strain evidence="12">M34</strain>
    </source>
</reference>
<dbReference type="InterPro" id="IPR001567">
    <property type="entry name" value="Pept_M3A_M3B_dom"/>
</dbReference>
<dbReference type="InterPro" id="IPR024079">
    <property type="entry name" value="MetalloPept_cat_dom_sf"/>
</dbReference>
<gene>
    <name evidence="12" type="ORF">IFR04_005163</name>
</gene>
<dbReference type="Pfam" id="PF01432">
    <property type="entry name" value="Peptidase_M3"/>
    <property type="match status" value="1"/>
</dbReference>
<evidence type="ECO:0000256" key="1">
    <source>
        <dbReference type="ARBA" id="ARBA00004496"/>
    </source>
</evidence>
<dbReference type="OrthoDB" id="534666at2759"/>
<comment type="similarity">
    <text evidence="2 9">Belongs to the peptidase M3 family.</text>
</comment>
<dbReference type="FunFam" id="3.40.390.10:FF:000006">
    <property type="entry name" value="Thimet oligopeptidase 1"/>
    <property type="match status" value="1"/>
</dbReference>
<dbReference type="SUPFAM" id="SSF55486">
    <property type="entry name" value="Metalloproteases ('zincins'), catalytic domain"/>
    <property type="match status" value="1"/>
</dbReference>
<evidence type="ECO:0000313" key="12">
    <source>
        <dbReference type="EMBL" id="KAG4421663.1"/>
    </source>
</evidence>
<accession>A0A8H7WBA0</accession>
<name>A0A8H7WBA0_9HELO</name>
<keyword evidence="3" id="KW-0963">Cytoplasm</keyword>
<evidence type="ECO:0000256" key="3">
    <source>
        <dbReference type="ARBA" id="ARBA00022490"/>
    </source>
</evidence>
<dbReference type="CDD" id="cd06455">
    <property type="entry name" value="M3A_TOP"/>
    <property type="match status" value="1"/>
</dbReference>
<comment type="cofactor">
    <cofactor evidence="9">
        <name>Zn(2+)</name>
        <dbReference type="ChEBI" id="CHEBI:29105"/>
    </cofactor>
    <text evidence="9">Binds 1 zinc ion.</text>
</comment>